<proteinExistence type="inferred from homology"/>
<dbReference type="InterPro" id="IPR023408">
    <property type="entry name" value="MscS_beta-dom_sf"/>
</dbReference>
<comment type="caution">
    <text evidence="11">The sequence shown here is derived from an EMBL/GenBank/DDBJ whole genome shotgun (WGS) entry which is preliminary data.</text>
</comment>
<dbReference type="InterPro" id="IPR049278">
    <property type="entry name" value="MS_channel_C"/>
</dbReference>
<dbReference type="SUPFAM" id="SSF82689">
    <property type="entry name" value="Mechanosensitive channel protein MscS (YggB), C-terminal domain"/>
    <property type="match status" value="1"/>
</dbReference>
<keyword evidence="6 7" id="KW-0472">Membrane</keyword>
<dbReference type="EMBL" id="JBBKZU010000008">
    <property type="protein sequence ID" value="MEJ8813213.1"/>
    <property type="molecule type" value="Genomic_DNA"/>
</dbReference>
<evidence type="ECO:0000256" key="3">
    <source>
        <dbReference type="ARBA" id="ARBA00022475"/>
    </source>
</evidence>
<dbReference type="InterPro" id="IPR006685">
    <property type="entry name" value="MscS_channel_2nd"/>
</dbReference>
<protein>
    <recommendedName>
        <fullName evidence="7">Small-conductance mechanosensitive channel</fullName>
    </recommendedName>
</protein>
<dbReference type="Pfam" id="PF21082">
    <property type="entry name" value="MS_channel_3rd"/>
    <property type="match status" value="1"/>
</dbReference>
<keyword evidence="12" id="KW-1185">Reference proteome</keyword>
<feature type="domain" description="Mechanosensitive ion channel MscS C-terminal" evidence="10">
    <location>
        <begin position="424"/>
        <end position="505"/>
    </location>
</feature>
<comment type="function">
    <text evidence="7">Mechanosensitive channel that participates in the regulation of osmotic pressure changes within the cell, opening in response to stretch forces in the membrane lipid bilayer, without the need for other proteins. Contributes to normal resistance to hypoosmotic shock. Forms an ion channel of 1.0 nanosiemens conductance with a slight preference for anions.</text>
</comment>
<keyword evidence="7" id="KW-0406">Ion transport</keyword>
<evidence type="ECO:0000256" key="2">
    <source>
        <dbReference type="ARBA" id="ARBA00008017"/>
    </source>
</evidence>
<dbReference type="Pfam" id="PF00924">
    <property type="entry name" value="MS_channel_2nd"/>
    <property type="match status" value="1"/>
</dbReference>
<dbReference type="SUPFAM" id="SSF50182">
    <property type="entry name" value="Sm-like ribonucleoproteins"/>
    <property type="match status" value="1"/>
</dbReference>
<evidence type="ECO:0000256" key="1">
    <source>
        <dbReference type="ARBA" id="ARBA00004651"/>
    </source>
</evidence>
<evidence type="ECO:0000259" key="9">
    <source>
        <dbReference type="Pfam" id="PF00924"/>
    </source>
</evidence>
<accession>A0ABU8VHS3</accession>
<keyword evidence="5 7" id="KW-1133">Transmembrane helix</keyword>
<evidence type="ECO:0000313" key="12">
    <source>
        <dbReference type="Proteomes" id="UP001365846"/>
    </source>
</evidence>
<comment type="subunit">
    <text evidence="7">Homoheptamer.</text>
</comment>
<evidence type="ECO:0000256" key="5">
    <source>
        <dbReference type="ARBA" id="ARBA00022989"/>
    </source>
</evidence>
<feature type="transmembrane region" description="Helical" evidence="7">
    <location>
        <begin position="195"/>
        <end position="220"/>
    </location>
</feature>
<evidence type="ECO:0000313" key="11">
    <source>
        <dbReference type="EMBL" id="MEJ8813213.1"/>
    </source>
</evidence>
<dbReference type="InterPro" id="IPR045275">
    <property type="entry name" value="MscS_archaea/bacteria_type"/>
</dbReference>
<keyword evidence="3" id="KW-1003">Cell membrane</keyword>
<evidence type="ECO:0000256" key="8">
    <source>
        <dbReference type="SAM" id="SignalP"/>
    </source>
</evidence>
<dbReference type="RefSeq" id="WP_340358456.1">
    <property type="nucleotide sequence ID" value="NZ_JBBKZU010000008.1"/>
</dbReference>
<dbReference type="PANTHER" id="PTHR30221:SF18">
    <property type="entry name" value="SLL0590 PROTEIN"/>
    <property type="match status" value="1"/>
</dbReference>
<organism evidence="11 12">
    <name type="scientific">Variovorax ureilyticus</name>
    <dbReference type="NCBI Taxonomy" id="1836198"/>
    <lineage>
        <taxon>Bacteria</taxon>
        <taxon>Pseudomonadati</taxon>
        <taxon>Pseudomonadota</taxon>
        <taxon>Betaproteobacteria</taxon>
        <taxon>Burkholderiales</taxon>
        <taxon>Comamonadaceae</taxon>
        <taxon>Variovorax</taxon>
    </lineage>
</organism>
<evidence type="ECO:0000256" key="7">
    <source>
        <dbReference type="RuleBase" id="RU369025"/>
    </source>
</evidence>
<dbReference type="Gene3D" id="2.30.30.60">
    <property type="match status" value="1"/>
</dbReference>
<keyword evidence="7" id="KW-0997">Cell inner membrane</keyword>
<gene>
    <name evidence="11" type="ORF">WKW77_19155</name>
</gene>
<name>A0ABU8VHS3_9BURK</name>
<dbReference type="InterPro" id="IPR011066">
    <property type="entry name" value="MscS_channel_C_sf"/>
</dbReference>
<feature type="domain" description="Mechanosensitive ion channel MscS" evidence="9">
    <location>
        <begin position="347"/>
        <end position="413"/>
    </location>
</feature>
<dbReference type="Gene3D" id="3.30.70.100">
    <property type="match status" value="1"/>
</dbReference>
<comment type="caution">
    <text evidence="7">Lacks conserved residue(s) required for the propagation of feature annotation.</text>
</comment>
<keyword evidence="7" id="KW-0813">Transport</keyword>
<feature type="transmembrane region" description="Helical" evidence="7">
    <location>
        <begin position="304"/>
        <end position="321"/>
    </location>
</feature>
<evidence type="ECO:0000259" key="10">
    <source>
        <dbReference type="Pfam" id="PF21082"/>
    </source>
</evidence>
<sequence length="542" mass="59264">MTTLKWAAVLAAWLLAATAAWGAVGNDAVQQDEAATLRIMNREIVTMRARIAGMTPQARVRRARERIQALPDEAIALPINTVRFQSGDARGVQFLLGDLPLFSVVEGDAEPESKQDLDALVEQTRSRMEQVHVAWVQMRSRPVLLRGVARAIGATLLFCILVWGAHRGMTRIVGFMEERRDVLAARFSYVDWREFLARLVVGVLQVLQWLVVLALTYSWAHFVLASFVATAPIANDLGDWLLLKLSWLAEGVLESLPGLATVLIVLALTRAIVDLLGYLFDALQQGRLRLPLFHPETVGATRRIFTLFAWCVGIAVAYPFLPGASSDVFKGLSVLFGLMVTLGSTGLVTQLMSGMVVVYSRSLHKGDFVDINGVQGVVTEVSALATKITNVRNDEITIPNSVVIASPIHNYSKLAGTHGTLLSTKVTIGYDAPWRQVHALLIEAASRTAGVRPTPAPYVYQRALSDFYVEYELFASIEKPADRIPVLSALHASIQDAFNEHGVQIMSPHFLGQPEHSVVVPKAQWYAAPASPVSPVPAARQG</sequence>
<feature type="signal peptide" evidence="8">
    <location>
        <begin position="1"/>
        <end position="22"/>
    </location>
</feature>
<dbReference type="PANTHER" id="PTHR30221">
    <property type="entry name" value="SMALL-CONDUCTANCE MECHANOSENSITIVE CHANNEL"/>
    <property type="match status" value="1"/>
</dbReference>
<keyword evidence="4 7" id="KW-0812">Transmembrane</keyword>
<dbReference type="InterPro" id="IPR010920">
    <property type="entry name" value="LSM_dom_sf"/>
</dbReference>
<feature type="chain" id="PRO_5047299783" description="Small-conductance mechanosensitive channel" evidence="8">
    <location>
        <begin position="23"/>
        <end position="542"/>
    </location>
</feature>
<feature type="transmembrane region" description="Helical" evidence="7">
    <location>
        <begin position="259"/>
        <end position="283"/>
    </location>
</feature>
<comment type="subcellular location">
    <subcellularLocation>
        <location evidence="7">Cell inner membrane</location>
        <topology evidence="7">Multi-pass membrane protein</topology>
    </subcellularLocation>
    <subcellularLocation>
        <location evidence="1">Cell membrane</location>
        <topology evidence="1">Multi-pass membrane protein</topology>
    </subcellularLocation>
</comment>
<keyword evidence="8" id="KW-0732">Signal</keyword>
<comment type="similarity">
    <text evidence="2 7">Belongs to the MscS (TC 1.A.23) family.</text>
</comment>
<reference evidence="11 12" key="1">
    <citation type="submission" date="2024-03" db="EMBL/GenBank/DDBJ databases">
        <title>Novel species of the genus Variovorax.</title>
        <authorList>
            <person name="Liu Q."/>
            <person name="Xin Y.-H."/>
        </authorList>
    </citation>
    <scope>NUCLEOTIDE SEQUENCE [LARGE SCALE GENOMIC DNA]</scope>
    <source>
        <strain evidence="11 12">KACC 18899</strain>
    </source>
</reference>
<keyword evidence="7" id="KW-0407">Ion channel</keyword>
<feature type="transmembrane region" description="Helical" evidence="7">
    <location>
        <begin position="147"/>
        <end position="166"/>
    </location>
</feature>
<dbReference type="Proteomes" id="UP001365846">
    <property type="component" value="Unassembled WGS sequence"/>
</dbReference>
<evidence type="ECO:0000256" key="6">
    <source>
        <dbReference type="ARBA" id="ARBA00023136"/>
    </source>
</evidence>
<evidence type="ECO:0000256" key="4">
    <source>
        <dbReference type="ARBA" id="ARBA00022692"/>
    </source>
</evidence>
<feature type="transmembrane region" description="Helical" evidence="7">
    <location>
        <begin position="333"/>
        <end position="359"/>
    </location>
</feature>